<dbReference type="Pfam" id="PF14350">
    <property type="entry name" value="Beta_protein"/>
    <property type="match status" value="1"/>
</dbReference>
<proteinExistence type="predicted"/>
<dbReference type="AlphaFoldDB" id="A0A486X9Y6"/>
<organism evidence="1">
    <name type="scientific">uncultured Avibacterium sp</name>
    <dbReference type="NCBI Taxonomy" id="1936169"/>
    <lineage>
        <taxon>Bacteria</taxon>
        <taxon>Pseudomonadati</taxon>
        <taxon>Pseudomonadota</taxon>
        <taxon>Gammaproteobacteria</taxon>
        <taxon>Pasteurellales</taxon>
        <taxon>Pasteurellaceae</taxon>
        <taxon>Avibacterium</taxon>
        <taxon>environmental samples</taxon>
    </lineage>
</organism>
<evidence type="ECO:0000313" key="1">
    <source>
        <dbReference type="EMBL" id="VGM95169.1"/>
    </source>
</evidence>
<accession>A0A486X9Y6</accession>
<gene>
    <name evidence="1" type="ORF">NCTC4101_00530</name>
</gene>
<dbReference type="EMBL" id="CAAHDN010000007">
    <property type="protein sequence ID" value="VGM95169.1"/>
    <property type="molecule type" value="Genomic_DNA"/>
</dbReference>
<evidence type="ECO:0008006" key="2">
    <source>
        <dbReference type="Google" id="ProtNLM"/>
    </source>
</evidence>
<reference evidence="1" key="1">
    <citation type="submission" date="2019-03" db="EMBL/GenBank/DDBJ databases">
        <authorList>
            <consortium name="Pathogen Informatics"/>
        </authorList>
    </citation>
    <scope>NUCLEOTIDE SEQUENCE</scope>
    <source>
        <strain evidence="1">Unknown</strain>
    </source>
</reference>
<sequence>MENFIYVPILKTKQNEFSALGELDNQVKDKIKPLFVLTQDDCSRRGLSLSANLNNKWHSRDVFIDICQVNNFNINHLNHVTAIFSDLMNNNIQFTPVIHLDNPNQDAINYVNQHKITSAILLKVNNFSQFTPSNLQHLIRALPNVTDIILDFGSDIATSRQNHSFNISTYISHISTHISPHINIIIAGSSIPSELPRNNYMPFGMEPRTEWLGFYDYYFSTPINNPIIFSDYSITHPNESEPISYVNPNAKIRYTLSDNYLFAVGYQVHSHTSGFGQYHAMAGYIVASAYFMGQNYSWGDKYLYDCSVQARGPGNMGSWVKVGHNHHITFVTRQIGASLYGISI</sequence>
<name>A0A486X9Y6_9PAST</name>
<protein>
    <recommendedName>
        <fullName evidence="2">Beta protein</fullName>
    </recommendedName>
</protein>
<dbReference type="InterPro" id="IPR025683">
    <property type="entry name" value="Protein_beta"/>
</dbReference>